<dbReference type="PROSITE" id="PS00977">
    <property type="entry name" value="FAD_G3PDH_1"/>
    <property type="match status" value="1"/>
</dbReference>
<evidence type="ECO:0000256" key="1">
    <source>
        <dbReference type="ARBA" id="ARBA00001974"/>
    </source>
</evidence>
<feature type="domain" description="FAD dependent oxidoreductase" evidence="7">
    <location>
        <begin position="16"/>
        <end position="369"/>
    </location>
</feature>
<dbReference type="SUPFAM" id="SSF51905">
    <property type="entry name" value="FAD/NAD(P)-binding domain"/>
    <property type="match status" value="1"/>
</dbReference>
<keyword evidence="4" id="KW-0274">FAD</keyword>
<proteinExistence type="inferred from homology"/>
<dbReference type="RefSeq" id="WP_379770395.1">
    <property type="nucleotide sequence ID" value="NZ_JBHSMZ010000006.1"/>
</dbReference>
<keyword evidence="3 6" id="KW-0285">Flavoprotein</keyword>
<sequence>MSEHARGRSGRRIDCDVLVVGGGINGAGIARDASGRGLRVVLCEKDDLAQHTSSASSKLIHGGLRYLEQYHFGLVRKALAEREVLLKSGPHIMRPLRFVMPHAPGVGMRPAWMIRAGLFLYDHLAHRDFLPGSEALSLREHPAGTPLQPHFSRAFAYSDACVDDARLVVLAAIDARERGATILTRTRCTQLVREAQRWTATLQGAGEALRVQARCVVNAAGPWAASFLGTATGKTGARALRLVKGSHIVVPRLFTHDSAYILQQPDGRIVFAIPYEGQFTLVGTTDVDYQGDIDRVAIGDAEVDYLCAAVNRAFVQRIGPEDLVWSYAGVRPLIGEEGRNASSASRDYRLETDRNGAPLLSVFGGKVTTFRKLAEQAVDWIAPALGRRVPGWTGQACLPGGDLFGRQPSARAVRDFEAWTRTRQQQYAALPPALVARYARAYGTRLGAMLGHYRSRPDLGEEIVPGLFEIEADWLVKHEWAHTAEDILWRRTKLGLFVPPAQRPDAARRLEDWLAAWAARRGASAPAAFMRALD</sequence>
<dbReference type="Gene3D" id="3.50.50.60">
    <property type="entry name" value="FAD/NAD(P)-binding domain"/>
    <property type="match status" value="1"/>
</dbReference>
<dbReference type="Gene3D" id="6.10.250.1890">
    <property type="match status" value="1"/>
</dbReference>
<dbReference type="InterPro" id="IPR031656">
    <property type="entry name" value="DAO_C"/>
</dbReference>
<evidence type="ECO:0000256" key="2">
    <source>
        <dbReference type="ARBA" id="ARBA00007330"/>
    </source>
</evidence>
<comment type="catalytic activity">
    <reaction evidence="6">
        <text>a quinone + sn-glycerol 3-phosphate = dihydroxyacetone phosphate + a quinol</text>
        <dbReference type="Rhea" id="RHEA:18977"/>
        <dbReference type="ChEBI" id="CHEBI:24646"/>
        <dbReference type="ChEBI" id="CHEBI:57597"/>
        <dbReference type="ChEBI" id="CHEBI:57642"/>
        <dbReference type="ChEBI" id="CHEBI:132124"/>
        <dbReference type="EC" id="1.1.5.3"/>
    </reaction>
</comment>
<accession>A0ABW0RVW0</accession>
<reference evidence="10" key="1">
    <citation type="journal article" date="2019" name="Int. J. Syst. Evol. Microbiol.">
        <title>The Global Catalogue of Microorganisms (GCM) 10K type strain sequencing project: providing services to taxonomists for standard genome sequencing and annotation.</title>
        <authorList>
            <consortium name="The Broad Institute Genomics Platform"/>
            <consortium name="The Broad Institute Genome Sequencing Center for Infectious Disease"/>
            <person name="Wu L."/>
            <person name="Ma J."/>
        </authorList>
    </citation>
    <scope>NUCLEOTIDE SEQUENCE [LARGE SCALE GENOMIC DNA]</scope>
    <source>
        <strain evidence="10">CGMCC 4.5798</strain>
    </source>
</reference>
<evidence type="ECO:0000313" key="10">
    <source>
        <dbReference type="Proteomes" id="UP001596086"/>
    </source>
</evidence>
<dbReference type="Proteomes" id="UP001596086">
    <property type="component" value="Unassembled WGS sequence"/>
</dbReference>
<comment type="similarity">
    <text evidence="2 6">Belongs to the FAD-dependent glycerol-3-phosphate dehydrogenase family.</text>
</comment>
<dbReference type="Pfam" id="PF01266">
    <property type="entry name" value="DAO"/>
    <property type="match status" value="1"/>
</dbReference>
<dbReference type="PRINTS" id="PR01001">
    <property type="entry name" value="FADG3PDH"/>
</dbReference>
<feature type="domain" description="Alpha-glycerophosphate oxidase C-terminal" evidence="8">
    <location>
        <begin position="394"/>
        <end position="499"/>
    </location>
</feature>
<evidence type="ECO:0000256" key="4">
    <source>
        <dbReference type="ARBA" id="ARBA00022827"/>
    </source>
</evidence>
<gene>
    <name evidence="9" type="primary">glpD</name>
    <name evidence="9" type="ORF">ACFPO9_10690</name>
</gene>
<dbReference type="Pfam" id="PF16901">
    <property type="entry name" value="DAO_C"/>
    <property type="match status" value="1"/>
</dbReference>
<evidence type="ECO:0000256" key="3">
    <source>
        <dbReference type="ARBA" id="ARBA00022630"/>
    </source>
</evidence>
<dbReference type="Gene3D" id="3.30.9.10">
    <property type="entry name" value="D-Amino Acid Oxidase, subunit A, domain 2"/>
    <property type="match status" value="1"/>
</dbReference>
<evidence type="ECO:0000313" key="9">
    <source>
        <dbReference type="EMBL" id="MFC5548984.1"/>
    </source>
</evidence>
<evidence type="ECO:0000256" key="5">
    <source>
        <dbReference type="ARBA" id="ARBA00023002"/>
    </source>
</evidence>
<protein>
    <recommendedName>
        <fullName evidence="6">Glycerol-3-phosphate dehydrogenase</fullName>
        <ecNumber evidence="6">1.1.5.3</ecNumber>
    </recommendedName>
</protein>
<dbReference type="InterPro" id="IPR036188">
    <property type="entry name" value="FAD/NAD-bd_sf"/>
</dbReference>
<evidence type="ECO:0000259" key="8">
    <source>
        <dbReference type="Pfam" id="PF16901"/>
    </source>
</evidence>
<keyword evidence="10" id="KW-1185">Reference proteome</keyword>
<evidence type="ECO:0000256" key="6">
    <source>
        <dbReference type="RuleBase" id="RU361217"/>
    </source>
</evidence>
<dbReference type="EMBL" id="JBHSMZ010000006">
    <property type="protein sequence ID" value="MFC5548984.1"/>
    <property type="molecule type" value="Genomic_DNA"/>
</dbReference>
<dbReference type="InterPro" id="IPR000447">
    <property type="entry name" value="G3P_DH_FAD-dep"/>
</dbReference>
<keyword evidence="5 6" id="KW-0560">Oxidoreductase</keyword>
<dbReference type="InterPro" id="IPR038299">
    <property type="entry name" value="DAO_C_sf"/>
</dbReference>
<dbReference type="NCBIfam" id="NF008899">
    <property type="entry name" value="PRK12266.1"/>
    <property type="match status" value="1"/>
</dbReference>
<dbReference type="PANTHER" id="PTHR11985:SF15">
    <property type="entry name" value="GLYCEROL-3-PHOSPHATE DEHYDROGENASE, MITOCHONDRIAL"/>
    <property type="match status" value="1"/>
</dbReference>
<comment type="caution">
    <text evidence="9">The sequence shown here is derived from an EMBL/GenBank/DDBJ whole genome shotgun (WGS) entry which is preliminary data.</text>
</comment>
<dbReference type="Gene3D" id="1.10.8.870">
    <property type="entry name" value="Alpha-glycerophosphate oxidase, cap domain"/>
    <property type="match status" value="1"/>
</dbReference>
<dbReference type="NCBIfam" id="NF009906">
    <property type="entry name" value="PRK13369.1"/>
    <property type="match status" value="1"/>
</dbReference>
<dbReference type="GO" id="GO:0004368">
    <property type="term" value="F:glycerol-3-phosphate dehydrogenase (quinone) activity"/>
    <property type="evidence" value="ECO:0007669"/>
    <property type="project" value="UniProtKB-EC"/>
</dbReference>
<evidence type="ECO:0000259" key="7">
    <source>
        <dbReference type="Pfam" id="PF01266"/>
    </source>
</evidence>
<dbReference type="EC" id="1.1.5.3" evidence="6"/>
<dbReference type="PANTHER" id="PTHR11985">
    <property type="entry name" value="GLYCEROL-3-PHOSPHATE DEHYDROGENASE"/>
    <property type="match status" value="1"/>
</dbReference>
<name>A0ABW0RVW0_9BURK</name>
<organism evidence="9 10">
    <name type="scientific">Massilia aerilata</name>
    <dbReference type="NCBI Taxonomy" id="453817"/>
    <lineage>
        <taxon>Bacteria</taxon>
        <taxon>Pseudomonadati</taxon>
        <taxon>Pseudomonadota</taxon>
        <taxon>Betaproteobacteria</taxon>
        <taxon>Burkholderiales</taxon>
        <taxon>Oxalobacteraceae</taxon>
        <taxon>Telluria group</taxon>
        <taxon>Massilia</taxon>
    </lineage>
</organism>
<comment type="cofactor">
    <cofactor evidence="1 6">
        <name>FAD</name>
        <dbReference type="ChEBI" id="CHEBI:57692"/>
    </cofactor>
</comment>
<dbReference type="InterPro" id="IPR006076">
    <property type="entry name" value="FAD-dep_OxRdtase"/>
</dbReference>